<evidence type="ECO:0000256" key="1">
    <source>
        <dbReference type="SAM" id="MobiDB-lite"/>
    </source>
</evidence>
<organism evidence="2">
    <name type="scientific">Salmonella phage ZK22</name>
    <dbReference type="NCBI Taxonomy" id="3240399"/>
    <lineage>
        <taxon>Viruses</taxon>
        <taxon>Duplodnaviria</taxon>
        <taxon>Heunggongvirae</taxon>
        <taxon>Uroviricota</taxon>
        <taxon>Caudoviricetes</taxon>
        <taxon>Skatevirus</taxon>
    </lineage>
</organism>
<accession>A0AB39U1U4</accession>
<name>A0AB39U1U4_9CAUD</name>
<evidence type="ECO:0000313" key="2">
    <source>
        <dbReference type="EMBL" id="XDR06044.1"/>
    </source>
</evidence>
<reference evidence="2" key="1">
    <citation type="submission" date="2024-08" db="EMBL/GenBank/DDBJ databases">
        <authorList>
            <person name="Sun Y."/>
        </authorList>
    </citation>
    <scope>NUCLEOTIDE SEQUENCE</scope>
</reference>
<protein>
    <submittedName>
        <fullName evidence="2">Uncharacterized protein</fullName>
    </submittedName>
</protein>
<proteinExistence type="predicted"/>
<dbReference type="EMBL" id="PQ126513">
    <property type="protein sequence ID" value="XDR06044.1"/>
    <property type="molecule type" value="Genomic_DNA"/>
</dbReference>
<feature type="region of interest" description="Disordered" evidence="1">
    <location>
        <begin position="1"/>
        <end position="21"/>
    </location>
</feature>
<sequence length="140" mass="15696">MAKKLFSKENQPQNKRGKDKRKLLVEALERKGFSEEKLYDTIVEMAMVERDTAMMKELIVRFSPLPKPVAPVFEVDFPDDGTPVEKIDAVIRGIAAGVIPVDIGKTFAEVIRTGLDIAEVTELAARLERLEKLLEQQNGS</sequence>